<name>A0AAD4L4R4_9AGAM</name>
<keyword evidence="3" id="KW-0418">Kinase</keyword>
<evidence type="ECO:0000256" key="3">
    <source>
        <dbReference type="ARBA" id="ARBA00022777"/>
    </source>
</evidence>
<feature type="non-terminal residue" evidence="5">
    <location>
        <position position="258"/>
    </location>
</feature>
<evidence type="ECO:0000313" key="5">
    <source>
        <dbReference type="EMBL" id="KAH8980139.1"/>
    </source>
</evidence>
<dbReference type="AlphaFoldDB" id="A0AAD4L4R4"/>
<evidence type="ECO:0000256" key="2">
    <source>
        <dbReference type="ARBA" id="ARBA00022679"/>
    </source>
</evidence>
<dbReference type="GO" id="GO:0004674">
    <property type="term" value="F:protein serine/threonine kinase activity"/>
    <property type="evidence" value="ECO:0007669"/>
    <property type="project" value="UniProtKB-KW"/>
</dbReference>
<keyword evidence="6" id="KW-1185">Reference proteome</keyword>
<sequence length="258" mass="29285">TTLVALKQPYLSNHSSSSDLLSSLIPTLSLSPEGQVKELSADALSIQWASSLLQDVYDFIALYLKSHAVSCPMSIPVFRFVTCGLAMTNVPGATPRQKEVYLIEELIQPDHDGPWRKYINNNSSHPCYFKDTENYHRSEFLAFCQHVQYWRTRCLVFTLDFQGGDTLLTDPQIITHPDLGRKLFGKGNVQSTHRDFEREHKCNVFCKFFKVPTSYVQHDKFTGVSTHGQSEVHLPFHTSFVYSLNKGSPPLVLLNLDD</sequence>
<gene>
    <name evidence="5" type="ORF">EDB92DRAFT_1805906</name>
</gene>
<evidence type="ECO:0000259" key="4">
    <source>
        <dbReference type="PROSITE" id="PS51158"/>
    </source>
</evidence>
<feature type="domain" description="Alpha-type protein kinase" evidence="4">
    <location>
        <begin position="1"/>
        <end position="214"/>
    </location>
</feature>
<evidence type="ECO:0000256" key="1">
    <source>
        <dbReference type="ARBA" id="ARBA00022527"/>
    </source>
</evidence>
<keyword evidence="1" id="KW-0723">Serine/threonine-protein kinase</keyword>
<dbReference type="Pfam" id="PF02816">
    <property type="entry name" value="Alpha_kinase"/>
    <property type="match status" value="1"/>
</dbReference>
<evidence type="ECO:0000313" key="6">
    <source>
        <dbReference type="Proteomes" id="UP001201163"/>
    </source>
</evidence>
<dbReference type="InterPro" id="IPR004166">
    <property type="entry name" value="a-kinase_dom"/>
</dbReference>
<dbReference type="GO" id="GO:0005524">
    <property type="term" value="F:ATP binding"/>
    <property type="evidence" value="ECO:0007669"/>
    <property type="project" value="InterPro"/>
</dbReference>
<dbReference type="Gene3D" id="3.20.200.10">
    <property type="entry name" value="MHCK/EF2 kinase"/>
    <property type="match status" value="1"/>
</dbReference>
<dbReference type="EMBL" id="JAKELL010000143">
    <property type="protein sequence ID" value="KAH8980139.1"/>
    <property type="molecule type" value="Genomic_DNA"/>
</dbReference>
<dbReference type="InterPro" id="IPR011009">
    <property type="entry name" value="Kinase-like_dom_sf"/>
</dbReference>
<proteinExistence type="predicted"/>
<accession>A0AAD4L4R4</accession>
<keyword evidence="2" id="KW-0808">Transferase</keyword>
<protein>
    <recommendedName>
        <fullName evidence="4">Alpha-type protein kinase domain-containing protein</fullName>
    </recommendedName>
</protein>
<comment type="caution">
    <text evidence="5">The sequence shown here is derived from an EMBL/GenBank/DDBJ whole genome shotgun (WGS) entry which is preliminary data.</text>
</comment>
<dbReference type="SUPFAM" id="SSF56112">
    <property type="entry name" value="Protein kinase-like (PK-like)"/>
    <property type="match status" value="1"/>
</dbReference>
<reference evidence="5" key="1">
    <citation type="submission" date="2022-01" db="EMBL/GenBank/DDBJ databases">
        <title>Comparative genomics reveals a dynamic genome evolution in the ectomycorrhizal milk-cap (Lactarius) mushrooms.</title>
        <authorList>
            <consortium name="DOE Joint Genome Institute"/>
            <person name="Lebreton A."/>
            <person name="Tang N."/>
            <person name="Kuo A."/>
            <person name="LaButti K."/>
            <person name="Drula E."/>
            <person name="Barry K."/>
            <person name="Clum A."/>
            <person name="Lipzen A."/>
            <person name="Mousain D."/>
            <person name="Ng V."/>
            <person name="Wang R."/>
            <person name="Wang X."/>
            <person name="Dai Y."/>
            <person name="Henrissat B."/>
            <person name="Grigoriev I.V."/>
            <person name="Guerin-Laguette A."/>
            <person name="Yu F."/>
            <person name="Martin F.M."/>
        </authorList>
    </citation>
    <scope>NUCLEOTIDE SEQUENCE</scope>
    <source>
        <strain evidence="5">QP</strain>
    </source>
</reference>
<organism evidence="5 6">
    <name type="scientific">Lactarius akahatsu</name>
    <dbReference type="NCBI Taxonomy" id="416441"/>
    <lineage>
        <taxon>Eukaryota</taxon>
        <taxon>Fungi</taxon>
        <taxon>Dikarya</taxon>
        <taxon>Basidiomycota</taxon>
        <taxon>Agaricomycotina</taxon>
        <taxon>Agaricomycetes</taxon>
        <taxon>Russulales</taxon>
        <taxon>Russulaceae</taxon>
        <taxon>Lactarius</taxon>
    </lineage>
</organism>
<dbReference type="PROSITE" id="PS51158">
    <property type="entry name" value="ALPHA_KINASE"/>
    <property type="match status" value="1"/>
</dbReference>
<dbReference type="Proteomes" id="UP001201163">
    <property type="component" value="Unassembled WGS sequence"/>
</dbReference>